<dbReference type="SMART" id="SM00487">
    <property type="entry name" value="DEXDc"/>
    <property type="match status" value="1"/>
</dbReference>
<reference evidence="10" key="1">
    <citation type="journal article" date="2020" name="mSystems">
        <title>Genome- and Community-Level Interaction Insights into Carbon Utilization and Element Cycling Functions of Hydrothermarchaeota in Hydrothermal Sediment.</title>
        <authorList>
            <person name="Zhou Z."/>
            <person name="Liu Y."/>
            <person name="Xu W."/>
            <person name="Pan J."/>
            <person name="Luo Z.H."/>
            <person name="Li M."/>
        </authorList>
    </citation>
    <scope>NUCLEOTIDE SEQUENCE [LARGE SCALE GENOMIC DNA]</scope>
    <source>
        <strain evidence="10">HyVt-26</strain>
    </source>
</reference>
<feature type="domain" description="Helicase C-terminal" evidence="9">
    <location>
        <begin position="183"/>
        <end position="329"/>
    </location>
</feature>
<feature type="region of interest" description="Disordered" evidence="7">
    <location>
        <begin position="327"/>
        <end position="370"/>
    </location>
</feature>
<dbReference type="AlphaFoldDB" id="A0A831K528"/>
<evidence type="ECO:0000259" key="9">
    <source>
        <dbReference type="PROSITE" id="PS51194"/>
    </source>
</evidence>
<evidence type="ECO:0000256" key="6">
    <source>
        <dbReference type="RuleBase" id="RU000492"/>
    </source>
</evidence>
<dbReference type="Pfam" id="PF00271">
    <property type="entry name" value="Helicase_C"/>
    <property type="match status" value="1"/>
</dbReference>
<evidence type="ECO:0000259" key="8">
    <source>
        <dbReference type="PROSITE" id="PS51192"/>
    </source>
</evidence>
<comment type="similarity">
    <text evidence="5 6">Belongs to the DEAD box helicase family.</text>
</comment>
<dbReference type="CDD" id="cd00268">
    <property type="entry name" value="DEADc"/>
    <property type="match status" value="1"/>
</dbReference>
<dbReference type="PROSITE" id="PS51192">
    <property type="entry name" value="HELICASE_ATP_BIND_1"/>
    <property type="match status" value="1"/>
</dbReference>
<dbReference type="InterPro" id="IPR000629">
    <property type="entry name" value="RNA-helicase_DEAD-box_CS"/>
</dbReference>
<dbReference type="InterPro" id="IPR014001">
    <property type="entry name" value="Helicase_ATP-bd"/>
</dbReference>
<dbReference type="Gene3D" id="3.40.50.300">
    <property type="entry name" value="P-loop containing nucleotide triphosphate hydrolases"/>
    <property type="match status" value="2"/>
</dbReference>
<gene>
    <name evidence="10" type="ORF">ENG92_03180</name>
</gene>
<dbReference type="GO" id="GO:0005829">
    <property type="term" value="C:cytosol"/>
    <property type="evidence" value="ECO:0007669"/>
    <property type="project" value="TreeGrafter"/>
</dbReference>
<keyword evidence="1 6" id="KW-0547">Nucleotide-binding</keyword>
<dbReference type="CDD" id="cd18787">
    <property type="entry name" value="SF2_C_DEAD"/>
    <property type="match status" value="1"/>
</dbReference>
<evidence type="ECO:0000256" key="7">
    <source>
        <dbReference type="SAM" id="MobiDB-lite"/>
    </source>
</evidence>
<dbReference type="PANTHER" id="PTHR47959:SF10">
    <property type="entry name" value="ATP-DEPENDENT RNA HELICASE RHLB"/>
    <property type="match status" value="1"/>
</dbReference>
<dbReference type="Proteomes" id="UP000885822">
    <property type="component" value="Unassembled WGS sequence"/>
</dbReference>
<name>A0A831K528_9GAMM</name>
<accession>A0A831K528</accession>
<dbReference type="GO" id="GO:0005524">
    <property type="term" value="F:ATP binding"/>
    <property type="evidence" value="ECO:0007669"/>
    <property type="project" value="UniProtKB-KW"/>
</dbReference>
<dbReference type="GO" id="GO:0016787">
    <property type="term" value="F:hydrolase activity"/>
    <property type="evidence" value="ECO:0007669"/>
    <property type="project" value="UniProtKB-KW"/>
</dbReference>
<dbReference type="GO" id="GO:0003724">
    <property type="term" value="F:RNA helicase activity"/>
    <property type="evidence" value="ECO:0007669"/>
    <property type="project" value="TreeGrafter"/>
</dbReference>
<dbReference type="InterPro" id="IPR001650">
    <property type="entry name" value="Helicase_C-like"/>
</dbReference>
<dbReference type="EMBL" id="DRCV01000141">
    <property type="protein sequence ID" value="HDK38001.1"/>
    <property type="molecule type" value="Genomic_DNA"/>
</dbReference>
<organism evidence="10">
    <name type="scientific">Thiolapillus brandeum</name>
    <dbReference type="NCBI Taxonomy" id="1076588"/>
    <lineage>
        <taxon>Bacteria</taxon>
        <taxon>Pseudomonadati</taxon>
        <taxon>Pseudomonadota</taxon>
        <taxon>Gammaproteobacteria</taxon>
        <taxon>Chromatiales</taxon>
        <taxon>Sedimenticolaceae</taxon>
        <taxon>Thiolapillus</taxon>
    </lineage>
</organism>
<evidence type="ECO:0000256" key="5">
    <source>
        <dbReference type="ARBA" id="ARBA00038437"/>
    </source>
</evidence>
<evidence type="ECO:0000313" key="10">
    <source>
        <dbReference type="EMBL" id="HDK38001.1"/>
    </source>
</evidence>
<dbReference type="InterPro" id="IPR011545">
    <property type="entry name" value="DEAD/DEAH_box_helicase_dom"/>
</dbReference>
<comment type="caution">
    <text evidence="10">The sequence shown here is derived from an EMBL/GenBank/DDBJ whole genome shotgun (WGS) entry which is preliminary data.</text>
</comment>
<dbReference type="PANTHER" id="PTHR47959">
    <property type="entry name" value="ATP-DEPENDENT RNA HELICASE RHLE-RELATED"/>
    <property type="match status" value="1"/>
</dbReference>
<sequence>YSAALHYMEQHPPSAKRRPNQPRALMVAPTRELAIQIEKDARVLAGHTGYKVEVVYGGTGYDSQRKAVREGVDILIGTPGRLIDYFKQKVYDLKEVQVVVLDEADRMFDLGFIKDIRFLLHRCPPPQKRLGMLFSATLSFRVKELAYEHMNNPEAIEIEPEKVTADRIEELGFMTANDEKIPLLIGLLRQWEKARTIVFVNTKRAADEVWGFLQGNGIEAAVLSGDVPQKKRMSLLKKFSEGGLDVLVATDVAARGLHIPDVTHVVNYDLPEDPEDYVHRIGRTGRAGAKGSAISFACETHAFSLPDVEAYIGHSIPMTSVPRELLAEVDPSSRIRTRRKTRGRPGQGARRGGRRGNSSRSQQQHRNRRT</sequence>
<evidence type="ECO:0000256" key="3">
    <source>
        <dbReference type="ARBA" id="ARBA00022806"/>
    </source>
</evidence>
<evidence type="ECO:0000256" key="4">
    <source>
        <dbReference type="ARBA" id="ARBA00022840"/>
    </source>
</evidence>
<evidence type="ECO:0000256" key="2">
    <source>
        <dbReference type="ARBA" id="ARBA00022801"/>
    </source>
</evidence>
<dbReference type="InterPro" id="IPR027417">
    <property type="entry name" value="P-loop_NTPase"/>
</dbReference>
<dbReference type="PROSITE" id="PS00039">
    <property type="entry name" value="DEAD_ATP_HELICASE"/>
    <property type="match status" value="1"/>
</dbReference>
<protein>
    <submittedName>
        <fullName evidence="10">DEAD/DEAH box helicase</fullName>
    </submittedName>
</protein>
<dbReference type="GO" id="GO:0003676">
    <property type="term" value="F:nucleic acid binding"/>
    <property type="evidence" value="ECO:0007669"/>
    <property type="project" value="InterPro"/>
</dbReference>
<dbReference type="SMART" id="SM00490">
    <property type="entry name" value="HELICc"/>
    <property type="match status" value="1"/>
</dbReference>
<proteinExistence type="inferred from homology"/>
<dbReference type="InterPro" id="IPR050079">
    <property type="entry name" value="DEAD_box_RNA_helicase"/>
</dbReference>
<keyword evidence="4 6" id="KW-0067">ATP-binding</keyword>
<feature type="domain" description="Helicase ATP-binding" evidence="8">
    <location>
        <begin position="1"/>
        <end position="156"/>
    </location>
</feature>
<dbReference type="PROSITE" id="PS51194">
    <property type="entry name" value="HELICASE_CTER"/>
    <property type="match status" value="1"/>
</dbReference>
<evidence type="ECO:0000256" key="1">
    <source>
        <dbReference type="ARBA" id="ARBA00022741"/>
    </source>
</evidence>
<keyword evidence="2 6" id="KW-0378">Hydrolase</keyword>
<feature type="non-terminal residue" evidence="10">
    <location>
        <position position="1"/>
    </location>
</feature>
<dbReference type="SUPFAM" id="SSF52540">
    <property type="entry name" value="P-loop containing nucleoside triphosphate hydrolases"/>
    <property type="match status" value="1"/>
</dbReference>
<dbReference type="InterPro" id="IPR044742">
    <property type="entry name" value="DEAD/DEAH_RhlB"/>
</dbReference>
<keyword evidence="3 6" id="KW-0347">Helicase</keyword>
<dbReference type="Pfam" id="PF00270">
    <property type="entry name" value="DEAD"/>
    <property type="match status" value="1"/>
</dbReference>